<evidence type="ECO:0000256" key="4">
    <source>
        <dbReference type="ARBA" id="ARBA00022640"/>
    </source>
</evidence>
<dbReference type="Gene3D" id="3.40.50.1820">
    <property type="entry name" value="alpha/beta hydrolase"/>
    <property type="match status" value="1"/>
</dbReference>
<evidence type="ECO:0000256" key="9">
    <source>
        <dbReference type="SAM" id="MobiDB-lite"/>
    </source>
</evidence>
<keyword evidence="8" id="KW-0443">Lipid metabolism</keyword>
<keyword evidence="6" id="KW-0809">Transit peptide</keyword>
<keyword evidence="5" id="KW-0378">Hydrolase</keyword>
<comment type="similarity">
    <text evidence="2">Belongs to the AB hydrolase superfamily. Lipase family.</text>
</comment>
<feature type="non-terminal residue" evidence="11">
    <location>
        <position position="1"/>
    </location>
</feature>
<comment type="subcellular location">
    <subcellularLocation>
        <location evidence="1">Plastid</location>
        <location evidence="1">Chloroplast</location>
    </subcellularLocation>
</comment>
<dbReference type="InterPro" id="IPR002921">
    <property type="entry name" value="Fungal_lipase-type"/>
</dbReference>
<proteinExistence type="inferred from homology"/>
<evidence type="ECO:0000313" key="12">
    <source>
        <dbReference type="Proteomes" id="UP000324897"/>
    </source>
</evidence>
<evidence type="ECO:0000256" key="6">
    <source>
        <dbReference type="ARBA" id="ARBA00022946"/>
    </source>
</evidence>
<evidence type="ECO:0000256" key="7">
    <source>
        <dbReference type="ARBA" id="ARBA00022963"/>
    </source>
</evidence>
<feature type="region of interest" description="Disordered" evidence="9">
    <location>
        <begin position="424"/>
        <end position="464"/>
    </location>
</feature>
<keyword evidence="3" id="KW-0150">Chloroplast</keyword>
<evidence type="ECO:0000256" key="3">
    <source>
        <dbReference type="ARBA" id="ARBA00022528"/>
    </source>
</evidence>
<evidence type="ECO:0000256" key="1">
    <source>
        <dbReference type="ARBA" id="ARBA00004229"/>
    </source>
</evidence>
<dbReference type="SUPFAM" id="SSF53474">
    <property type="entry name" value="alpha/beta-Hydrolases"/>
    <property type="match status" value="1"/>
</dbReference>
<protein>
    <recommendedName>
        <fullName evidence="10">Fungal lipase-type domain-containing protein</fullName>
    </recommendedName>
</protein>
<sequence length="464" mass="51239">MAGDHGLRSTALATVGHLHHHACNFANAKAQTSAHVVADFPLHDTLPGIRGSWTRAEVLRYGELAMAAYEEFDGDKWSPYYGSCRRGLRRMVPGHGYVATAFIYATVDVLPEWVEPIINAEKWDDSAHWIGYVAVAGDAEARRAGVRDVAVVWRGTSSRVEWAMDVMTSIVPFASGGDKKKAKVAKGFHGLYTDNNEKKLDKDRPGSEFGRVSAQEQVAGELRRLLDYFRDERDEEVRVTFTGHSLGGALALLAARDAAAAHPGLQVRAVTFGGPRVGNRAFRDGLVDGDVAVLRVVVAGDPVPWLPCLPAANLVALPLTLLPLGKHVHWLARRWAPSWAYLHAAGDELVLHVAASEHLKQDYDLQGRHSLDVYLHLLDGGKRRDVALVNRSSSMLIEEVGIPARWRQAANKGLEMDAQGHWFMPKRDEDDEPKANDKLKLPEELLHRHRLGRDMPETARPHAG</sequence>
<dbReference type="AlphaFoldDB" id="A0A5J9WNU3"/>
<feature type="compositionally biased region" description="Basic and acidic residues" evidence="9">
    <location>
        <begin position="425"/>
        <end position="464"/>
    </location>
</feature>
<feature type="domain" description="Fungal lipase-type" evidence="10">
    <location>
        <begin position="151"/>
        <end position="308"/>
    </location>
</feature>
<dbReference type="PANTHER" id="PTHR31403:SF11">
    <property type="entry name" value="OS12G0614500 PROTEIN"/>
    <property type="match status" value="1"/>
</dbReference>
<dbReference type="EMBL" id="RWGY01000002">
    <property type="protein sequence ID" value="TVU49050.1"/>
    <property type="molecule type" value="Genomic_DNA"/>
</dbReference>
<keyword evidence="7" id="KW-0442">Lipid degradation</keyword>
<dbReference type="Pfam" id="PF01764">
    <property type="entry name" value="Lipase_3"/>
    <property type="match status" value="1"/>
</dbReference>
<dbReference type="OrthoDB" id="426718at2759"/>
<dbReference type="Proteomes" id="UP000324897">
    <property type="component" value="Chromosome 6"/>
</dbReference>
<evidence type="ECO:0000256" key="5">
    <source>
        <dbReference type="ARBA" id="ARBA00022801"/>
    </source>
</evidence>
<dbReference type="GO" id="GO:0016042">
    <property type="term" value="P:lipid catabolic process"/>
    <property type="evidence" value="ECO:0007669"/>
    <property type="project" value="UniProtKB-KW"/>
</dbReference>
<organism evidence="11 12">
    <name type="scientific">Eragrostis curvula</name>
    <name type="common">weeping love grass</name>
    <dbReference type="NCBI Taxonomy" id="38414"/>
    <lineage>
        <taxon>Eukaryota</taxon>
        <taxon>Viridiplantae</taxon>
        <taxon>Streptophyta</taxon>
        <taxon>Embryophyta</taxon>
        <taxon>Tracheophyta</taxon>
        <taxon>Spermatophyta</taxon>
        <taxon>Magnoliopsida</taxon>
        <taxon>Liliopsida</taxon>
        <taxon>Poales</taxon>
        <taxon>Poaceae</taxon>
        <taxon>PACMAD clade</taxon>
        <taxon>Chloridoideae</taxon>
        <taxon>Eragrostideae</taxon>
        <taxon>Eragrostidinae</taxon>
        <taxon>Eragrostis</taxon>
    </lineage>
</organism>
<name>A0A5J9WNU3_9POAL</name>
<evidence type="ECO:0000256" key="2">
    <source>
        <dbReference type="ARBA" id="ARBA00010701"/>
    </source>
</evidence>
<dbReference type="InterPro" id="IPR029058">
    <property type="entry name" value="AB_hydrolase_fold"/>
</dbReference>
<keyword evidence="12" id="KW-1185">Reference proteome</keyword>
<gene>
    <name evidence="11" type="ORF">EJB05_00341</name>
</gene>
<dbReference type="GO" id="GO:0004620">
    <property type="term" value="F:phospholipase activity"/>
    <property type="evidence" value="ECO:0007669"/>
    <property type="project" value="UniProtKB-ARBA"/>
</dbReference>
<dbReference type="GO" id="GO:0009507">
    <property type="term" value="C:chloroplast"/>
    <property type="evidence" value="ECO:0007669"/>
    <property type="project" value="UniProtKB-SubCell"/>
</dbReference>
<dbReference type="PANTHER" id="PTHR31403">
    <property type="entry name" value="PHOSPHOLIPASE A1-IBETA2, CHLOROPLASTIC"/>
    <property type="match status" value="1"/>
</dbReference>
<reference evidence="11 12" key="1">
    <citation type="journal article" date="2019" name="Sci. Rep.">
        <title>A high-quality genome of Eragrostis curvula grass provides insights into Poaceae evolution and supports new strategies to enhance forage quality.</title>
        <authorList>
            <person name="Carballo J."/>
            <person name="Santos B.A.C.M."/>
            <person name="Zappacosta D."/>
            <person name="Garbus I."/>
            <person name="Selva J.P."/>
            <person name="Gallo C.A."/>
            <person name="Diaz A."/>
            <person name="Albertini E."/>
            <person name="Caccamo M."/>
            <person name="Echenique V."/>
        </authorList>
    </citation>
    <scope>NUCLEOTIDE SEQUENCE [LARGE SCALE GENOMIC DNA]</scope>
    <source>
        <strain evidence="12">cv. Victoria</strain>
        <tissue evidence="11">Leaf</tissue>
    </source>
</reference>
<evidence type="ECO:0000256" key="8">
    <source>
        <dbReference type="ARBA" id="ARBA00023098"/>
    </source>
</evidence>
<comment type="caution">
    <text evidence="11">The sequence shown here is derived from an EMBL/GenBank/DDBJ whole genome shotgun (WGS) entry which is preliminary data.</text>
</comment>
<dbReference type="Gramene" id="TVU49050">
    <property type="protein sequence ID" value="TVU49050"/>
    <property type="gene ID" value="EJB05_00341"/>
</dbReference>
<accession>A0A5J9WNU3</accession>
<evidence type="ECO:0000259" key="10">
    <source>
        <dbReference type="Pfam" id="PF01764"/>
    </source>
</evidence>
<evidence type="ECO:0000313" key="11">
    <source>
        <dbReference type="EMBL" id="TVU49050.1"/>
    </source>
</evidence>
<keyword evidence="4" id="KW-0934">Plastid</keyword>